<evidence type="ECO:0000256" key="1">
    <source>
        <dbReference type="ARBA" id="ARBA00004141"/>
    </source>
</evidence>
<reference evidence="6 7" key="1">
    <citation type="submission" date="2017-01" db="EMBL/GenBank/DDBJ databases">
        <authorList>
            <person name="Varghese N."/>
            <person name="Submissions S."/>
        </authorList>
    </citation>
    <scope>NUCLEOTIDE SEQUENCE [LARGE SCALE GENOMIC DNA]</scope>
    <source>
        <strain evidence="6 7">RUG2-6</strain>
    </source>
</reference>
<feature type="transmembrane region" description="Helical" evidence="5">
    <location>
        <begin position="391"/>
        <end position="408"/>
    </location>
</feature>
<dbReference type="EMBL" id="FTMX01000022">
    <property type="protein sequence ID" value="SIS14723.1"/>
    <property type="molecule type" value="Genomic_DNA"/>
</dbReference>
<comment type="similarity">
    <text evidence="2 4">Belongs to the GerABKA family.</text>
</comment>
<comment type="subcellular location">
    <subcellularLocation>
        <location evidence="4">Cell membrane</location>
    </subcellularLocation>
    <subcellularLocation>
        <location evidence="1">Membrane</location>
        <topology evidence="1">Multi-pass membrane protein</topology>
    </subcellularLocation>
</comment>
<feature type="transmembrane region" description="Helical" evidence="5">
    <location>
        <begin position="367"/>
        <end position="385"/>
    </location>
</feature>
<evidence type="ECO:0000256" key="2">
    <source>
        <dbReference type="ARBA" id="ARBA00005278"/>
    </source>
</evidence>
<evidence type="ECO:0000256" key="5">
    <source>
        <dbReference type="SAM" id="Phobius"/>
    </source>
</evidence>
<dbReference type="Pfam" id="PF03323">
    <property type="entry name" value="GerA"/>
    <property type="match status" value="1"/>
</dbReference>
<feature type="transmembrane region" description="Helical" evidence="5">
    <location>
        <begin position="420"/>
        <end position="446"/>
    </location>
</feature>
<evidence type="ECO:0000256" key="4">
    <source>
        <dbReference type="PIRNR" id="PIRNR005690"/>
    </source>
</evidence>
<sequence>MTLYTKVVRVIKKILTSLQENTKQLKESFNDTTDFRVRKLKIGSSRSRMVHLIYLDGAVNKDSLQENVITPLLDSTKETITKYSLIEDVSENIIKIAEVFVVKEYKELTDAIVNGGTVILFEGIELGIIAGTTQFKERSIEQVTSERSPRGSRVGLTENLNTNISLLRGMVKTPSFCVESMKVGTLSDTEISILYIKKVVDQNVLAEVRKRIDKISVNYVLESMTIKEAIEGGSVALFAMYEDSERPDIVVSSLYEGKVVVIVDGNPYAIILPGLFISMFQAPDEYNQKYGRLMNRILRFIGFLLTIYIPSIYVVLANFYADGYPDKVTKSLLTNDELLPAFWTMLILIGLITILIDVTFRVPQSTIILISLFATIAIGETAVTAKIIHPTSLIIIAIAFLSGFLIINKQLGAAIATLRLSFLIVGNYFGSSGMIIVTTLLIIYMANLRSAGVPFLSPLLPFKLEELKDTLYRGKLEKLNNSKHSFPNDNDS</sequence>
<accession>A0A9X8RFB4</accession>
<dbReference type="InterPro" id="IPR050768">
    <property type="entry name" value="UPF0353/GerABKA_families"/>
</dbReference>
<keyword evidence="5" id="KW-0812">Transmembrane</keyword>
<evidence type="ECO:0000256" key="3">
    <source>
        <dbReference type="ARBA" id="ARBA00023136"/>
    </source>
</evidence>
<dbReference type="InterPro" id="IPR004995">
    <property type="entry name" value="Spore_Ger"/>
</dbReference>
<dbReference type="GO" id="GO:0009847">
    <property type="term" value="P:spore germination"/>
    <property type="evidence" value="ECO:0007669"/>
    <property type="project" value="UniProtKB-UniRule"/>
</dbReference>
<dbReference type="Proteomes" id="UP000185829">
    <property type="component" value="Unassembled WGS sequence"/>
</dbReference>
<comment type="caution">
    <text evidence="6">The sequence shown here is derived from an EMBL/GenBank/DDBJ whole genome shotgun (WGS) entry which is preliminary data.</text>
</comment>
<evidence type="ECO:0000313" key="6">
    <source>
        <dbReference type="EMBL" id="SIS14723.1"/>
    </source>
</evidence>
<organism evidence="6 7">
    <name type="scientific">Peribacillus simplex</name>
    <dbReference type="NCBI Taxonomy" id="1478"/>
    <lineage>
        <taxon>Bacteria</taxon>
        <taxon>Bacillati</taxon>
        <taxon>Bacillota</taxon>
        <taxon>Bacilli</taxon>
        <taxon>Bacillales</taxon>
        <taxon>Bacillaceae</taxon>
        <taxon>Peribacillus</taxon>
    </lineage>
</organism>
<dbReference type="AlphaFoldDB" id="A0A9X8RFB4"/>
<feature type="transmembrane region" description="Helical" evidence="5">
    <location>
        <begin position="297"/>
        <end position="321"/>
    </location>
</feature>
<dbReference type="PIRSF" id="PIRSF005690">
    <property type="entry name" value="GerBA"/>
    <property type="match status" value="1"/>
</dbReference>
<gene>
    <name evidence="6" type="ORF">SAMN05878482_1226</name>
</gene>
<keyword evidence="3 4" id="KW-0472">Membrane</keyword>
<proteinExistence type="inferred from homology"/>
<dbReference type="PANTHER" id="PTHR22550:SF5">
    <property type="entry name" value="LEUCINE ZIPPER PROTEIN 4"/>
    <property type="match status" value="1"/>
</dbReference>
<dbReference type="PANTHER" id="PTHR22550">
    <property type="entry name" value="SPORE GERMINATION PROTEIN"/>
    <property type="match status" value="1"/>
</dbReference>
<keyword evidence="5" id="KW-1133">Transmembrane helix</keyword>
<dbReference type="RefSeq" id="WP_076373225.1">
    <property type="nucleotide sequence ID" value="NZ_FTMX01000022.1"/>
</dbReference>
<protein>
    <submittedName>
        <fullName evidence="6">Spore germination protein KA/spore germination protein</fullName>
    </submittedName>
</protein>
<dbReference type="GO" id="GO:0005886">
    <property type="term" value="C:plasma membrane"/>
    <property type="evidence" value="ECO:0007669"/>
    <property type="project" value="UniProtKB-SubCell"/>
</dbReference>
<evidence type="ECO:0000313" key="7">
    <source>
        <dbReference type="Proteomes" id="UP000185829"/>
    </source>
</evidence>
<name>A0A9X8RFB4_9BACI</name>
<feature type="transmembrane region" description="Helical" evidence="5">
    <location>
        <begin position="341"/>
        <end position="360"/>
    </location>
</feature>